<comment type="catalytic activity">
    <reaction evidence="1 9">
        <text>guanosine(46) in tRNA + S-adenosyl-L-methionine = N(7)-methylguanosine(46) in tRNA + S-adenosyl-L-homocysteine</text>
        <dbReference type="Rhea" id="RHEA:42708"/>
        <dbReference type="Rhea" id="RHEA-COMP:10188"/>
        <dbReference type="Rhea" id="RHEA-COMP:10189"/>
        <dbReference type="ChEBI" id="CHEBI:57856"/>
        <dbReference type="ChEBI" id="CHEBI:59789"/>
        <dbReference type="ChEBI" id="CHEBI:74269"/>
        <dbReference type="ChEBI" id="CHEBI:74480"/>
        <dbReference type="EC" id="2.1.1.33"/>
    </reaction>
</comment>
<dbReference type="InterPro" id="IPR029063">
    <property type="entry name" value="SAM-dependent_MTases_sf"/>
</dbReference>
<dbReference type="InterPro" id="IPR025763">
    <property type="entry name" value="Trm8_euk"/>
</dbReference>
<keyword evidence="4 9" id="KW-0808">Transferase</keyword>
<dbReference type="EMBL" id="JBFXLT010000071">
    <property type="protein sequence ID" value="KAL2810452.1"/>
    <property type="molecule type" value="Genomic_DNA"/>
</dbReference>
<keyword evidence="3 9" id="KW-0489">Methyltransferase</keyword>
<comment type="pathway">
    <text evidence="9">tRNA modification; N(7)-methylguanine-tRNA biosynthesis.</text>
</comment>
<feature type="compositionally biased region" description="Low complexity" evidence="10">
    <location>
        <begin position="151"/>
        <end position="172"/>
    </location>
</feature>
<evidence type="ECO:0000256" key="2">
    <source>
        <dbReference type="ARBA" id="ARBA00022555"/>
    </source>
</evidence>
<feature type="region of interest" description="Disordered" evidence="10">
    <location>
        <begin position="1"/>
        <end position="36"/>
    </location>
</feature>
<evidence type="ECO:0000313" key="12">
    <source>
        <dbReference type="Proteomes" id="UP001610334"/>
    </source>
</evidence>
<feature type="binding site" evidence="9">
    <location>
        <begin position="329"/>
        <end position="331"/>
    </location>
    <ligand>
        <name>S-adenosyl-L-methionine</name>
        <dbReference type="ChEBI" id="CHEBI:59789"/>
    </ligand>
</feature>
<comment type="caution">
    <text evidence="11">The sequence shown here is derived from an EMBL/GenBank/DDBJ whole genome shotgun (WGS) entry which is preliminary data.</text>
</comment>
<evidence type="ECO:0000256" key="1">
    <source>
        <dbReference type="ARBA" id="ARBA00000142"/>
    </source>
</evidence>
<evidence type="ECO:0000256" key="4">
    <source>
        <dbReference type="ARBA" id="ARBA00022679"/>
    </source>
</evidence>
<feature type="active site" evidence="9">
    <location>
        <position position="235"/>
    </location>
</feature>
<dbReference type="Proteomes" id="UP001610334">
    <property type="component" value="Unassembled WGS sequence"/>
</dbReference>
<dbReference type="HAMAP" id="MF_03055">
    <property type="entry name" value="tRNA_methyltr_TrmB_euk"/>
    <property type="match status" value="1"/>
</dbReference>
<evidence type="ECO:0000256" key="6">
    <source>
        <dbReference type="ARBA" id="ARBA00022694"/>
    </source>
</evidence>
<keyword evidence="8 9" id="KW-0539">Nucleus</keyword>
<evidence type="ECO:0000256" key="3">
    <source>
        <dbReference type="ARBA" id="ARBA00022603"/>
    </source>
</evidence>
<feature type="binding site" evidence="9">
    <location>
        <begin position="212"/>
        <end position="213"/>
    </location>
    <ligand>
        <name>S-adenosyl-L-methionine</name>
        <dbReference type="ChEBI" id="CHEBI:59789"/>
    </ligand>
</feature>
<reference evidence="11 12" key="1">
    <citation type="submission" date="2024-07" db="EMBL/GenBank/DDBJ databases">
        <title>Section-level genome sequencing and comparative genomics of Aspergillus sections Usti and Cavernicolus.</title>
        <authorList>
            <consortium name="Lawrence Berkeley National Laboratory"/>
            <person name="Nybo J.L."/>
            <person name="Vesth T.C."/>
            <person name="Theobald S."/>
            <person name="Frisvad J.C."/>
            <person name="Larsen T.O."/>
            <person name="Kjaerboelling I."/>
            <person name="Rothschild-Mancinelli K."/>
            <person name="Lyhne E.K."/>
            <person name="Kogle M.E."/>
            <person name="Barry K."/>
            <person name="Clum A."/>
            <person name="Na H."/>
            <person name="Ledsgaard L."/>
            <person name="Lin J."/>
            <person name="Lipzen A."/>
            <person name="Kuo A."/>
            <person name="Riley R."/>
            <person name="Mondo S."/>
            <person name="Labutti K."/>
            <person name="Haridas S."/>
            <person name="Pangalinan J."/>
            <person name="Salamov A.A."/>
            <person name="Simmons B.A."/>
            <person name="Magnuson J.K."/>
            <person name="Chen J."/>
            <person name="Drula E."/>
            <person name="Henrissat B."/>
            <person name="Wiebenga A."/>
            <person name="Lubbers R.J."/>
            <person name="Gomes A.C."/>
            <person name="Makela M.R."/>
            <person name="Stajich J."/>
            <person name="Grigoriev I.V."/>
            <person name="Mortensen U.H."/>
            <person name="De Vries R.P."/>
            <person name="Baker S.E."/>
            <person name="Andersen M.R."/>
        </authorList>
    </citation>
    <scope>NUCLEOTIDE SEQUENCE [LARGE SCALE GENOMIC DNA]</scope>
    <source>
        <strain evidence="11 12">CBS 588.65</strain>
    </source>
</reference>
<feature type="compositionally biased region" description="Polar residues" evidence="10">
    <location>
        <begin position="175"/>
        <end position="187"/>
    </location>
</feature>
<dbReference type="Pfam" id="PF02390">
    <property type="entry name" value="Methyltransf_4"/>
    <property type="match status" value="2"/>
</dbReference>
<evidence type="ECO:0000313" key="11">
    <source>
        <dbReference type="EMBL" id="KAL2810452.1"/>
    </source>
</evidence>
<dbReference type="PANTHER" id="PTHR23417">
    <property type="entry name" value="3-DEOXY-D-MANNO-OCTULOSONIC-ACID TRANSFERASE/TRNA GUANINE-N 7 - -METHYLTRANSFERASE"/>
    <property type="match status" value="1"/>
</dbReference>
<keyword evidence="7 9" id="KW-0694">RNA-binding</keyword>
<keyword evidence="2 9" id="KW-0820">tRNA-binding</keyword>
<keyword evidence="5 9" id="KW-0949">S-adenosyl-L-methionine</keyword>
<comment type="similarity">
    <text evidence="9">Belongs to the class I-like SAM-binding methyltransferase superfamily. TrmB family.</text>
</comment>
<feature type="compositionally biased region" description="Low complexity" evidence="10">
    <location>
        <begin position="188"/>
        <end position="197"/>
    </location>
</feature>
<evidence type="ECO:0000256" key="5">
    <source>
        <dbReference type="ARBA" id="ARBA00022691"/>
    </source>
</evidence>
<comment type="function">
    <text evidence="9">Catalyzes the formation of N(7)-methylguanine at position 46 (m7G46) in tRNA.</text>
</comment>
<dbReference type="Gene3D" id="3.40.50.150">
    <property type="entry name" value="Vaccinia Virus protein VP39"/>
    <property type="match status" value="1"/>
</dbReference>
<comment type="subunit">
    <text evidence="9">Forms a complex with TRM82.</text>
</comment>
<protein>
    <recommendedName>
        <fullName evidence="9">tRNA (guanine-N(7)-)-methyltransferase</fullName>
        <ecNumber evidence="9">2.1.1.33</ecNumber>
    </recommendedName>
    <alternativeName>
        <fullName evidence="9">Transfer RNA methyltransferase 8</fullName>
    </alternativeName>
    <alternativeName>
        <fullName evidence="9">tRNA (guanine(46)-N(7))-methyltransferase</fullName>
    </alternativeName>
    <alternativeName>
        <fullName evidence="9">tRNA(m7G46)-methyltransferase</fullName>
    </alternativeName>
</protein>
<feature type="binding site" evidence="9">
    <location>
        <position position="103"/>
    </location>
    <ligand>
        <name>S-adenosyl-L-methionine</name>
        <dbReference type="ChEBI" id="CHEBI:59789"/>
    </ligand>
</feature>
<organism evidence="11 12">
    <name type="scientific">Aspergillus granulosus</name>
    <dbReference type="NCBI Taxonomy" id="176169"/>
    <lineage>
        <taxon>Eukaryota</taxon>
        <taxon>Fungi</taxon>
        <taxon>Dikarya</taxon>
        <taxon>Ascomycota</taxon>
        <taxon>Pezizomycotina</taxon>
        <taxon>Eurotiomycetes</taxon>
        <taxon>Eurotiomycetidae</taxon>
        <taxon>Eurotiales</taxon>
        <taxon>Aspergillaceae</taxon>
        <taxon>Aspergillus</taxon>
        <taxon>Aspergillus subgen. Nidulantes</taxon>
    </lineage>
</organism>
<dbReference type="SUPFAM" id="SSF53335">
    <property type="entry name" value="S-adenosyl-L-methionine-dependent methyltransferases"/>
    <property type="match status" value="1"/>
</dbReference>
<dbReference type="PROSITE" id="PS51625">
    <property type="entry name" value="SAM_MT_TRMB"/>
    <property type="match status" value="1"/>
</dbReference>
<accession>A0ABR4H4U5</accession>
<feature type="binding site" evidence="9">
    <location>
        <position position="232"/>
    </location>
    <ligand>
        <name>S-adenosyl-L-methionine</name>
        <dbReference type="ChEBI" id="CHEBI:59789"/>
    </ligand>
</feature>
<dbReference type="PANTHER" id="PTHR23417:SF16">
    <property type="entry name" value="TRNA (GUANINE-N(7)-)-METHYLTRANSFERASE"/>
    <property type="match status" value="1"/>
</dbReference>
<keyword evidence="12" id="KW-1185">Reference proteome</keyword>
<evidence type="ECO:0000256" key="9">
    <source>
        <dbReference type="HAMAP-Rule" id="MF_03055"/>
    </source>
</evidence>
<feature type="binding site" evidence="9">
    <location>
        <begin position="126"/>
        <end position="127"/>
    </location>
    <ligand>
        <name>S-adenosyl-L-methionine</name>
        <dbReference type="ChEBI" id="CHEBI:59789"/>
    </ligand>
</feature>
<feature type="region of interest" description="Disordered" evidence="10">
    <location>
        <begin position="146"/>
        <end position="198"/>
    </location>
</feature>
<dbReference type="InterPro" id="IPR003358">
    <property type="entry name" value="tRNA_(Gua-N-7)_MeTrfase_Trmb"/>
</dbReference>
<proteinExistence type="inferred from homology"/>
<evidence type="ECO:0000256" key="8">
    <source>
        <dbReference type="ARBA" id="ARBA00023242"/>
    </source>
</evidence>
<evidence type="ECO:0000256" key="7">
    <source>
        <dbReference type="ARBA" id="ARBA00022884"/>
    </source>
</evidence>
<gene>
    <name evidence="9" type="primary">TRM8</name>
    <name evidence="11" type="ORF">BJX63DRAFT_423044</name>
</gene>
<dbReference type="EC" id="2.1.1.33" evidence="9"/>
<comment type="subcellular location">
    <subcellularLocation>
        <location evidence="9">Nucleus</location>
    </subcellularLocation>
</comment>
<name>A0ABR4H4U5_9EURO</name>
<sequence length="357" mass="39809">MGAPAKRQKREEFRKKVAAATAEPSGDGSASPTGSALHLPQKKYYRQRAHANPFSDHMLEYPLTPAHMDWSTHFPAYVNPDATQTNAAGARKLLKDVEVVDIGCGFGGLLVGLAPVLPDTLMVGMEIRVKVAEYLTNRIHALRHQQQRLLQQTQQQASTPSSASTPAPAPATEPVQESPTDPSANPSETPETTFPTTLIPGGYNNITALRANTMKFFPNFFARAQLSKIFICFPDPHFKARKHKARIVSETLNAEYAYALRPGGLLYTITDVEEYHFWILRHFGLQNTEGEEGEAEGEDVKGGVKELFERLTQEELDRDECVKVMMDSTEEGKKVSRNKGNKYVAVFRRKEDPEWPL</sequence>
<evidence type="ECO:0000256" key="10">
    <source>
        <dbReference type="SAM" id="MobiDB-lite"/>
    </source>
</evidence>
<keyword evidence="6 9" id="KW-0819">tRNA processing</keyword>